<dbReference type="SUPFAM" id="SSF88659">
    <property type="entry name" value="Sigma3 and sigma4 domains of RNA polymerase sigma factors"/>
    <property type="match status" value="1"/>
</dbReference>
<evidence type="ECO:0000256" key="3">
    <source>
        <dbReference type="ARBA" id="ARBA00023082"/>
    </source>
</evidence>
<dbReference type="PANTHER" id="PTHR43133:SF60">
    <property type="entry name" value="RNA POLYMERASE SIGMA FACTOR SIGV"/>
    <property type="match status" value="1"/>
</dbReference>
<name>A0A2T0BIR2_9CLOT</name>
<dbReference type="InterPro" id="IPR007627">
    <property type="entry name" value="RNA_pol_sigma70_r2"/>
</dbReference>
<dbReference type="GO" id="GO:0006352">
    <property type="term" value="P:DNA-templated transcription initiation"/>
    <property type="evidence" value="ECO:0007669"/>
    <property type="project" value="InterPro"/>
</dbReference>
<dbReference type="Gene3D" id="1.10.1740.10">
    <property type="match status" value="1"/>
</dbReference>
<protein>
    <submittedName>
        <fullName evidence="7">RNA polymerase sigma factor SigY</fullName>
    </submittedName>
</protein>
<evidence type="ECO:0000259" key="6">
    <source>
        <dbReference type="Pfam" id="PF08281"/>
    </source>
</evidence>
<dbReference type="AlphaFoldDB" id="A0A2T0BIR2"/>
<keyword evidence="3" id="KW-0731">Sigma factor</keyword>
<evidence type="ECO:0000256" key="1">
    <source>
        <dbReference type="ARBA" id="ARBA00010641"/>
    </source>
</evidence>
<dbReference type="NCBIfam" id="NF007216">
    <property type="entry name" value="PRK09638.1"/>
    <property type="match status" value="1"/>
</dbReference>
<evidence type="ECO:0000259" key="5">
    <source>
        <dbReference type="Pfam" id="PF04542"/>
    </source>
</evidence>
<feature type="domain" description="RNA polymerase sigma factor 70 region 4 type 2" evidence="6">
    <location>
        <begin position="119"/>
        <end position="168"/>
    </location>
</feature>
<comment type="caution">
    <text evidence="7">The sequence shown here is derived from an EMBL/GenBank/DDBJ whole genome shotgun (WGS) entry which is preliminary data.</text>
</comment>
<gene>
    <name evidence="7" type="primary">sigY</name>
    <name evidence="7" type="ORF">CLVI_07110</name>
</gene>
<evidence type="ECO:0000256" key="4">
    <source>
        <dbReference type="ARBA" id="ARBA00023163"/>
    </source>
</evidence>
<dbReference type="PANTHER" id="PTHR43133">
    <property type="entry name" value="RNA POLYMERASE ECF-TYPE SIGMA FACTO"/>
    <property type="match status" value="1"/>
</dbReference>
<dbReference type="Gene3D" id="1.10.10.10">
    <property type="entry name" value="Winged helix-like DNA-binding domain superfamily/Winged helix DNA-binding domain"/>
    <property type="match status" value="1"/>
</dbReference>
<dbReference type="GO" id="GO:0003677">
    <property type="term" value="F:DNA binding"/>
    <property type="evidence" value="ECO:0007669"/>
    <property type="project" value="InterPro"/>
</dbReference>
<dbReference type="OrthoDB" id="9782703at2"/>
<dbReference type="SUPFAM" id="SSF88946">
    <property type="entry name" value="Sigma2 domain of RNA polymerase sigma factors"/>
    <property type="match status" value="1"/>
</dbReference>
<keyword evidence="4" id="KW-0804">Transcription</keyword>
<keyword evidence="2" id="KW-0805">Transcription regulation</keyword>
<proteinExistence type="inferred from homology"/>
<comment type="similarity">
    <text evidence="1">Belongs to the sigma-70 factor family. ECF subfamily.</text>
</comment>
<dbReference type="InterPro" id="IPR013249">
    <property type="entry name" value="RNA_pol_sigma70_r4_t2"/>
</dbReference>
<reference evidence="7 8" key="1">
    <citation type="submission" date="2018-03" db="EMBL/GenBank/DDBJ databases">
        <title>Genome sequence of Clostridium vincentii DSM 10228.</title>
        <authorList>
            <person name="Poehlein A."/>
            <person name="Daniel R."/>
        </authorList>
    </citation>
    <scope>NUCLEOTIDE SEQUENCE [LARGE SCALE GENOMIC DNA]</scope>
    <source>
        <strain evidence="7 8">DSM 10228</strain>
    </source>
</reference>
<evidence type="ECO:0000313" key="8">
    <source>
        <dbReference type="Proteomes" id="UP000239471"/>
    </source>
</evidence>
<dbReference type="InterPro" id="IPR014284">
    <property type="entry name" value="RNA_pol_sigma-70_dom"/>
</dbReference>
<sequence>MNIENQNEENLISRSKDGDRYAFEILINNNFSILKGYVLKLTCNKELTEDIVQDTLLAAVIHIDSFTPNAKFSTWLIKIATNKYMDHLRKVKETDILLDVIPSSYSLEDEVIKKEELHDVLEILKEMPNDKRTVFILKHYYGYSYEEISAIVNCPIGTVRSRLHYGIKEILSKFKGGR</sequence>
<dbReference type="InterPro" id="IPR036388">
    <property type="entry name" value="WH-like_DNA-bd_sf"/>
</dbReference>
<dbReference type="Pfam" id="PF08281">
    <property type="entry name" value="Sigma70_r4_2"/>
    <property type="match status" value="1"/>
</dbReference>
<dbReference type="InterPro" id="IPR013325">
    <property type="entry name" value="RNA_pol_sigma_r2"/>
</dbReference>
<organism evidence="7 8">
    <name type="scientific">Clostridium vincentii</name>
    <dbReference type="NCBI Taxonomy" id="52704"/>
    <lineage>
        <taxon>Bacteria</taxon>
        <taxon>Bacillati</taxon>
        <taxon>Bacillota</taxon>
        <taxon>Clostridia</taxon>
        <taxon>Eubacteriales</taxon>
        <taxon>Clostridiaceae</taxon>
        <taxon>Clostridium</taxon>
    </lineage>
</organism>
<dbReference type="InterPro" id="IPR039425">
    <property type="entry name" value="RNA_pol_sigma-70-like"/>
</dbReference>
<dbReference type="InterPro" id="IPR013324">
    <property type="entry name" value="RNA_pol_sigma_r3/r4-like"/>
</dbReference>
<dbReference type="Pfam" id="PF04542">
    <property type="entry name" value="Sigma70_r2"/>
    <property type="match status" value="1"/>
</dbReference>
<feature type="domain" description="RNA polymerase sigma-70 region 2" evidence="5">
    <location>
        <begin position="29"/>
        <end position="92"/>
    </location>
</feature>
<keyword evidence="8" id="KW-1185">Reference proteome</keyword>
<dbReference type="CDD" id="cd06171">
    <property type="entry name" value="Sigma70_r4"/>
    <property type="match status" value="1"/>
</dbReference>
<dbReference type="Proteomes" id="UP000239471">
    <property type="component" value="Unassembled WGS sequence"/>
</dbReference>
<dbReference type="NCBIfam" id="TIGR02937">
    <property type="entry name" value="sigma70-ECF"/>
    <property type="match status" value="1"/>
</dbReference>
<dbReference type="RefSeq" id="WP_106058743.1">
    <property type="nucleotide sequence ID" value="NZ_PVXQ01000005.1"/>
</dbReference>
<evidence type="ECO:0000256" key="2">
    <source>
        <dbReference type="ARBA" id="ARBA00023015"/>
    </source>
</evidence>
<accession>A0A2T0BIR2</accession>
<dbReference type="GO" id="GO:0016987">
    <property type="term" value="F:sigma factor activity"/>
    <property type="evidence" value="ECO:0007669"/>
    <property type="project" value="UniProtKB-KW"/>
</dbReference>
<dbReference type="EMBL" id="PVXQ01000005">
    <property type="protein sequence ID" value="PRR83764.1"/>
    <property type="molecule type" value="Genomic_DNA"/>
</dbReference>
<evidence type="ECO:0000313" key="7">
    <source>
        <dbReference type="EMBL" id="PRR83764.1"/>
    </source>
</evidence>